<dbReference type="InterPro" id="IPR035994">
    <property type="entry name" value="Nucleoside_phosphorylase_sf"/>
</dbReference>
<dbReference type="EC" id="3.2.2.26" evidence="1 2"/>
<comment type="pathway">
    <text evidence="1">Quinol/quinone metabolism; menaquinone biosynthesis.</text>
</comment>
<comment type="similarity">
    <text evidence="1">Belongs to the PNP/UDP phosphorylase family. Futalosine hydrolase subfamily.</text>
</comment>
<dbReference type="EMBL" id="JBGLYH010000037">
    <property type="protein sequence ID" value="MEZ7197635.1"/>
    <property type="molecule type" value="Genomic_DNA"/>
</dbReference>
<feature type="domain" description="Nucleoside phosphorylase" evidence="3">
    <location>
        <begin position="150"/>
        <end position="224"/>
    </location>
</feature>
<sequence>MLLVLTATANEMRAAFPAAPAVGQGETAEYEAGGRTVLLGVTGVGLLNTALRAGQWLVRSDVDGVVDLGIAGGYDLHETPMGSACFAGAETWPEYGLLDAHGAADPMGLGFAQAEAGGSRIWNRLELSPERDAQRMGLALGHGWLRATGVTVSGVTGTPERADRLKLSCNGQMENMEGFAAAYAAILRGVPFLEVRTISNLVGSREPGDWNLKGALRSLHDAANTLFAA</sequence>
<keyword evidence="1" id="KW-0474">Menaquinone biosynthesis</keyword>
<dbReference type="InterPro" id="IPR000845">
    <property type="entry name" value="Nucleoside_phosphorylase_d"/>
</dbReference>
<dbReference type="CDD" id="cd17766">
    <property type="entry name" value="futalosine_nucleosidase_MqnB"/>
    <property type="match status" value="1"/>
</dbReference>
<gene>
    <name evidence="1 4" type="primary">mqnB</name>
    <name evidence="4" type="ORF">AB6M95_12795</name>
</gene>
<comment type="caution">
    <text evidence="4">The sequence shown here is derived from an EMBL/GenBank/DDBJ whole genome shotgun (WGS) entry which is preliminary data.</text>
</comment>
<evidence type="ECO:0000256" key="1">
    <source>
        <dbReference type="HAMAP-Rule" id="MF_00991"/>
    </source>
</evidence>
<dbReference type="RefSeq" id="WP_371387147.1">
    <property type="nucleotide sequence ID" value="NZ_JBGLYH010000037.1"/>
</dbReference>
<keyword evidence="5" id="KW-1185">Reference proteome</keyword>
<dbReference type="PANTHER" id="PTHR46832">
    <property type="entry name" value="5'-METHYLTHIOADENOSINE/S-ADENOSYLHOMOCYSTEINE NUCLEOSIDASE"/>
    <property type="match status" value="1"/>
</dbReference>
<dbReference type="Gene3D" id="3.40.50.1580">
    <property type="entry name" value="Nucleoside phosphorylase domain"/>
    <property type="match status" value="1"/>
</dbReference>
<keyword evidence="4" id="KW-0326">Glycosidase</keyword>
<name>A0ABV4K6F5_9BACT</name>
<organism evidence="4 5">
    <name type="scientific">Pseudodesulfovibrio karagichevae</name>
    <dbReference type="NCBI Taxonomy" id="3239305"/>
    <lineage>
        <taxon>Bacteria</taxon>
        <taxon>Pseudomonadati</taxon>
        <taxon>Thermodesulfobacteriota</taxon>
        <taxon>Desulfovibrionia</taxon>
        <taxon>Desulfovibrionales</taxon>
        <taxon>Desulfovibrionaceae</taxon>
    </lineage>
</organism>
<evidence type="ECO:0000313" key="5">
    <source>
        <dbReference type="Proteomes" id="UP001568698"/>
    </source>
</evidence>
<evidence type="ECO:0000259" key="3">
    <source>
        <dbReference type="Pfam" id="PF01048"/>
    </source>
</evidence>
<dbReference type="SUPFAM" id="SSF53167">
    <property type="entry name" value="Purine and uridine phosphorylases"/>
    <property type="match status" value="1"/>
</dbReference>
<dbReference type="GO" id="GO:0016798">
    <property type="term" value="F:hydrolase activity, acting on glycosyl bonds"/>
    <property type="evidence" value="ECO:0007669"/>
    <property type="project" value="UniProtKB-KW"/>
</dbReference>
<dbReference type="PANTHER" id="PTHR46832:SF2">
    <property type="entry name" value="FUTALOSINE HYDROLASE"/>
    <property type="match status" value="1"/>
</dbReference>
<protein>
    <recommendedName>
        <fullName evidence="1 2">Futalosine hydrolase</fullName>
        <shortName evidence="1">FL hydrolase</shortName>
        <ecNumber evidence="1 2">3.2.2.26</ecNumber>
    </recommendedName>
    <alternativeName>
        <fullName evidence="1">Futalosine nucleosidase</fullName>
    </alternativeName>
    <alternativeName>
        <fullName evidence="1">Menaquinone biosynthetic enzyme MqnB</fullName>
    </alternativeName>
</protein>
<dbReference type="Proteomes" id="UP001568698">
    <property type="component" value="Unassembled WGS sequence"/>
</dbReference>
<evidence type="ECO:0000256" key="2">
    <source>
        <dbReference type="NCBIfam" id="TIGR03664"/>
    </source>
</evidence>
<comment type="catalytic activity">
    <reaction evidence="1">
        <text>futalosine + H2O = dehypoxanthine futalosine + hypoxanthine</text>
        <dbReference type="Rhea" id="RHEA:25904"/>
        <dbReference type="ChEBI" id="CHEBI:15377"/>
        <dbReference type="ChEBI" id="CHEBI:17368"/>
        <dbReference type="ChEBI" id="CHEBI:58863"/>
        <dbReference type="ChEBI" id="CHEBI:58864"/>
        <dbReference type="EC" id="3.2.2.26"/>
    </reaction>
</comment>
<accession>A0ABV4K6F5</accession>
<reference evidence="4 5" key="1">
    <citation type="submission" date="2024-08" db="EMBL/GenBank/DDBJ databases">
        <title>Sulfate-reducing bacteria isolated from formation water of the oil field in Kazakhstan and description of Pseudodesulfovibrio sp.</title>
        <authorList>
            <person name="Bidzhieva S.K."/>
            <person name="Tourova T.P."/>
            <person name="Grouzdev D.S."/>
            <person name="Beletsky A.V."/>
            <person name="Sokolova D.S."/>
            <person name="Samigullina S.R."/>
            <person name="Poltaraus A.B."/>
            <person name="Avtukh A.N."/>
            <person name="Tereshina V.M."/>
            <person name="Zhaparov N.S."/>
            <person name="Mardanov A.V."/>
            <person name="Nazina T.N."/>
        </authorList>
    </citation>
    <scope>NUCLEOTIDE SEQUENCE [LARGE SCALE GENOMIC DNA]</scope>
    <source>
        <strain evidence="4 5">9FUS</strain>
    </source>
</reference>
<keyword evidence="1 4" id="KW-0378">Hydrolase</keyword>
<proteinExistence type="inferred from homology"/>
<dbReference type="Pfam" id="PF01048">
    <property type="entry name" value="PNP_UDP_1"/>
    <property type="match status" value="1"/>
</dbReference>
<comment type="function">
    <text evidence="1">Catalyzes the hydrolysis of futalosine (FL) to dehypoxanthine futalosine (DHFL) and hypoxanthine, a step in the biosynthesis of menaquinone (MK, vitamin K2).</text>
</comment>
<evidence type="ECO:0000313" key="4">
    <source>
        <dbReference type="EMBL" id="MEZ7197635.1"/>
    </source>
</evidence>
<dbReference type="HAMAP" id="MF_00991">
    <property type="entry name" value="MqnB"/>
    <property type="match status" value="1"/>
</dbReference>
<dbReference type="InterPro" id="IPR019963">
    <property type="entry name" value="FL_hydrolase_MqnB"/>
</dbReference>
<dbReference type="NCBIfam" id="TIGR03664">
    <property type="entry name" value="fut_nucase"/>
    <property type="match status" value="1"/>
</dbReference>